<dbReference type="Proteomes" id="UP000681722">
    <property type="component" value="Unassembled WGS sequence"/>
</dbReference>
<evidence type="ECO:0000313" key="3">
    <source>
        <dbReference type="EMBL" id="CAF3869709.1"/>
    </source>
</evidence>
<evidence type="ECO:0000313" key="5">
    <source>
        <dbReference type="Proteomes" id="UP000663829"/>
    </source>
</evidence>
<sequence length="12" mass="1387">MVSTPQSHYIHS</sequence>
<dbReference type="EMBL" id="CAJOBC010090415">
    <property type="protein sequence ID" value="CAF4390801.1"/>
    <property type="molecule type" value="Genomic_DNA"/>
</dbReference>
<dbReference type="Proteomes" id="UP000677228">
    <property type="component" value="Unassembled WGS sequence"/>
</dbReference>
<feature type="non-terminal residue" evidence="2">
    <location>
        <position position="12"/>
    </location>
</feature>
<dbReference type="EMBL" id="CAJNOQ010024834">
    <property type="protein sequence ID" value="CAF1531536.1"/>
    <property type="molecule type" value="Genomic_DNA"/>
</dbReference>
<reference evidence="2" key="1">
    <citation type="submission" date="2021-02" db="EMBL/GenBank/DDBJ databases">
        <authorList>
            <person name="Nowell W R."/>
        </authorList>
    </citation>
    <scope>NUCLEOTIDE SEQUENCE</scope>
</reference>
<evidence type="ECO:0000313" key="1">
    <source>
        <dbReference type="EMBL" id="CAF1106144.1"/>
    </source>
</evidence>
<dbReference type="EMBL" id="CAJNOK010010093">
    <property type="protein sequence ID" value="CAF1106144.1"/>
    <property type="molecule type" value="Genomic_DNA"/>
</dbReference>
<gene>
    <name evidence="2" type="ORF">GPM918_LOCUS38082</name>
    <name evidence="1" type="ORF">OVA965_LOCUS19534</name>
    <name evidence="4" type="ORF">SRO942_LOCUS38875</name>
    <name evidence="3" type="ORF">TMI583_LOCUS19600</name>
</gene>
<proteinExistence type="predicted"/>
<dbReference type="Proteomes" id="UP000663829">
    <property type="component" value="Unassembled WGS sequence"/>
</dbReference>
<keyword evidence="5" id="KW-1185">Reference proteome</keyword>
<evidence type="ECO:0000313" key="2">
    <source>
        <dbReference type="EMBL" id="CAF1531536.1"/>
    </source>
</evidence>
<protein>
    <submittedName>
        <fullName evidence="2">Uncharacterized protein</fullName>
    </submittedName>
</protein>
<dbReference type="Proteomes" id="UP000682733">
    <property type="component" value="Unassembled WGS sequence"/>
</dbReference>
<evidence type="ECO:0000313" key="4">
    <source>
        <dbReference type="EMBL" id="CAF4390801.1"/>
    </source>
</evidence>
<name>A0A815VK58_9BILA</name>
<accession>A0A815VK58</accession>
<organism evidence="2 5">
    <name type="scientific">Didymodactylos carnosus</name>
    <dbReference type="NCBI Taxonomy" id="1234261"/>
    <lineage>
        <taxon>Eukaryota</taxon>
        <taxon>Metazoa</taxon>
        <taxon>Spiralia</taxon>
        <taxon>Gnathifera</taxon>
        <taxon>Rotifera</taxon>
        <taxon>Eurotatoria</taxon>
        <taxon>Bdelloidea</taxon>
        <taxon>Philodinida</taxon>
        <taxon>Philodinidae</taxon>
        <taxon>Didymodactylos</taxon>
    </lineage>
</organism>
<comment type="caution">
    <text evidence="2">The sequence shown here is derived from an EMBL/GenBank/DDBJ whole genome shotgun (WGS) entry which is preliminary data.</text>
</comment>
<dbReference type="EMBL" id="CAJOBA010011243">
    <property type="protein sequence ID" value="CAF3869709.1"/>
    <property type="molecule type" value="Genomic_DNA"/>
</dbReference>